<feature type="compositionally biased region" description="Polar residues" evidence="1">
    <location>
        <begin position="603"/>
        <end position="614"/>
    </location>
</feature>
<evidence type="ECO:0008006" key="4">
    <source>
        <dbReference type="Google" id="ProtNLM"/>
    </source>
</evidence>
<gene>
    <name evidence="2" type="ORF">ACFPM3_20185</name>
</gene>
<keyword evidence="3" id="KW-1185">Reference proteome</keyword>
<dbReference type="RefSeq" id="WP_345686706.1">
    <property type="nucleotide sequence ID" value="NZ_BAABIT010000001.1"/>
</dbReference>
<dbReference type="Proteomes" id="UP001595829">
    <property type="component" value="Unassembled WGS sequence"/>
</dbReference>
<dbReference type="EMBL" id="JBHSJD010000014">
    <property type="protein sequence ID" value="MFC5024451.1"/>
    <property type="molecule type" value="Genomic_DNA"/>
</dbReference>
<accession>A0ABV9XGB7</accession>
<feature type="compositionally biased region" description="Low complexity" evidence="1">
    <location>
        <begin position="569"/>
        <end position="581"/>
    </location>
</feature>
<reference evidence="3" key="1">
    <citation type="journal article" date="2019" name="Int. J. Syst. Evol. Microbiol.">
        <title>The Global Catalogue of Microorganisms (GCM) 10K type strain sequencing project: providing services to taxonomists for standard genome sequencing and annotation.</title>
        <authorList>
            <consortium name="The Broad Institute Genomics Platform"/>
            <consortium name="The Broad Institute Genome Sequencing Center for Infectious Disease"/>
            <person name="Wu L."/>
            <person name="Ma J."/>
        </authorList>
    </citation>
    <scope>NUCLEOTIDE SEQUENCE [LARGE SCALE GENOMIC DNA]</scope>
    <source>
        <strain evidence="3">CGMCC 4.1648</strain>
    </source>
</reference>
<organism evidence="2 3">
    <name type="scientific">Streptomyces coeruleoprunus</name>
    <dbReference type="NCBI Taxonomy" id="285563"/>
    <lineage>
        <taxon>Bacteria</taxon>
        <taxon>Bacillati</taxon>
        <taxon>Actinomycetota</taxon>
        <taxon>Actinomycetes</taxon>
        <taxon>Kitasatosporales</taxon>
        <taxon>Streptomycetaceae</taxon>
        <taxon>Streptomyces</taxon>
    </lineage>
</organism>
<feature type="region of interest" description="Disordered" evidence="1">
    <location>
        <begin position="535"/>
        <end position="614"/>
    </location>
</feature>
<evidence type="ECO:0000313" key="3">
    <source>
        <dbReference type="Proteomes" id="UP001595829"/>
    </source>
</evidence>
<evidence type="ECO:0000256" key="1">
    <source>
        <dbReference type="SAM" id="MobiDB-lite"/>
    </source>
</evidence>
<protein>
    <recommendedName>
        <fullName evidence="4">Portal protein</fullName>
    </recommendedName>
</protein>
<comment type="caution">
    <text evidence="2">The sequence shown here is derived from an EMBL/GenBank/DDBJ whole genome shotgun (WGS) entry which is preliminary data.</text>
</comment>
<feature type="compositionally biased region" description="Gly residues" evidence="1">
    <location>
        <begin position="547"/>
        <end position="560"/>
    </location>
</feature>
<evidence type="ECO:0000313" key="2">
    <source>
        <dbReference type="EMBL" id="MFC5024451.1"/>
    </source>
</evidence>
<proteinExistence type="predicted"/>
<name>A0ABV9XGB7_9ACTN</name>
<sequence length="614" mass="66940">MAVEMTARRDIRDIARRVEALRRDHQERDARHQLVYDARAQKIDSIAPGSMPDAWPRPITANVIDTAARQLAENLAPLPAINCASGVMTSERSKRFVAKKTKIAYSYVSDSRLRKHMPTGCDWYLTYGALVFVVEPDFQAGKPRIRLDNPMKSYVEYDLTGNVRSYAKVWREPARQLAAKFPEFRTAILGENQPFGRQTSGDTELELVKYCDKDSYVLYMPERSNLVLMETPNTFGKVPIAIAEKPRWDDTQRGQFDDVIWPMLARNRMAMLGLQATQQTVRAPLAIPPDVQKISMGDDAVIRTNSPEKIRRVGTDIPQAAWQQEGILAQEVMRGTRTPAAATGDVDASIITGRGVDALNGGYDIQIATGQLMIGDALERALELAFEMDERFWPDAKKTIQGTVNGTPYEETYTPSKDIKGNYTVSVSYGFASGMNPNQALVFLLQLRGDQLVSRDFVQRQLPFEVDVTALQAEVDKEQVTDALKQGVFAMLASVGIMAQQGMDPTIVLAQAASIVEMREKGIPMHEAVLKAFQPEPEPASPTSAGGAPGTPGSEGGPGVPFGMNPNTGAPAGVAPGQAQLGSGGQPDLMSMLAGLSAGGRPTLSTSVKRSVPA</sequence>